<name>B9T067_RICCO</name>
<dbReference type="GO" id="GO:0010112">
    <property type="term" value="P:regulation of systemic acquired resistance"/>
    <property type="evidence" value="ECO:0007669"/>
    <property type="project" value="InterPro"/>
</dbReference>
<keyword evidence="3" id="KW-1185">Reference proteome</keyword>
<dbReference type="KEGG" id="rcu:8285793"/>
<reference evidence="3" key="1">
    <citation type="journal article" date="2010" name="Nat. Biotechnol.">
        <title>Draft genome sequence of the oilseed species Ricinus communis.</title>
        <authorList>
            <person name="Chan A.P."/>
            <person name="Crabtree J."/>
            <person name="Zhao Q."/>
            <person name="Lorenzi H."/>
            <person name="Orvis J."/>
            <person name="Puiu D."/>
            <person name="Melake-Berhan A."/>
            <person name="Jones K.M."/>
            <person name="Redman J."/>
            <person name="Chen G."/>
            <person name="Cahoon E.B."/>
            <person name="Gedil M."/>
            <person name="Stanke M."/>
            <person name="Haas B.J."/>
            <person name="Wortman J.R."/>
            <person name="Fraser-Liggett C.M."/>
            <person name="Ravel J."/>
            <person name="Rabinowicz P.D."/>
        </authorList>
    </citation>
    <scope>NUCLEOTIDE SEQUENCE [LARGE SCALE GENOMIC DNA]</scope>
    <source>
        <strain evidence="3">cv. Hale</strain>
    </source>
</reference>
<gene>
    <name evidence="2" type="ORF">RCOM_0030550</name>
</gene>
<proteinExistence type="predicted"/>
<evidence type="ECO:0000313" key="3">
    <source>
        <dbReference type="Proteomes" id="UP000008311"/>
    </source>
</evidence>
<dbReference type="InterPro" id="IPR034577">
    <property type="entry name" value="NIMIN-2"/>
</dbReference>
<dbReference type="Proteomes" id="UP000008311">
    <property type="component" value="Unassembled WGS sequence"/>
</dbReference>
<dbReference type="EMBL" id="EQ974296">
    <property type="protein sequence ID" value="EEF30764.1"/>
    <property type="molecule type" value="Genomic_DNA"/>
</dbReference>
<accession>B9T067</accession>
<dbReference type="FunCoup" id="B9T067">
    <property type="interactions" value="1"/>
</dbReference>
<evidence type="ECO:0000313" key="2">
    <source>
        <dbReference type="EMBL" id="EEF30764.1"/>
    </source>
</evidence>
<organism evidence="2 3">
    <name type="scientific">Ricinus communis</name>
    <name type="common">Castor bean</name>
    <dbReference type="NCBI Taxonomy" id="3988"/>
    <lineage>
        <taxon>Eukaryota</taxon>
        <taxon>Viridiplantae</taxon>
        <taxon>Streptophyta</taxon>
        <taxon>Embryophyta</taxon>
        <taxon>Tracheophyta</taxon>
        <taxon>Spermatophyta</taxon>
        <taxon>Magnoliopsida</taxon>
        <taxon>eudicotyledons</taxon>
        <taxon>Gunneridae</taxon>
        <taxon>Pentapetalae</taxon>
        <taxon>rosids</taxon>
        <taxon>fabids</taxon>
        <taxon>Malpighiales</taxon>
        <taxon>Euphorbiaceae</taxon>
        <taxon>Acalyphoideae</taxon>
        <taxon>Acalypheae</taxon>
        <taxon>Ricinus</taxon>
    </lineage>
</organism>
<evidence type="ECO:0000256" key="1">
    <source>
        <dbReference type="SAM" id="MobiDB-lite"/>
    </source>
</evidence>
<sequence>MKAEKRKRETDGKEVVGAPVDDDEVEEFFTILRRIHVAVKYFENNNNRSSKNNCKRWKTRSFEKEVIEDVNSGRVELRWRKEKEESFVGENTGLDLNSDPPPSEDNSA</sequence>
<feature type="region of interest" description="Disordered" evidence="1">
    <location>
        <begin position="88"/>
        <end position="108"/>
    </location>
</feature>
<dbReference type="PANTHER" id="PTHR35735:SF8">
    <property type="entry name" value="PROTEIN NIM1-INTERACTING 2"/>
    <property type="match status" value="1"/>
</dbReference>
<protein>
    <submittedName>
        <fullName evidence="2">Uncharacterized protein</fullName>
    </submittedName>
</protein>
<dbReference type="InParanoid" id="B9T067"/>
<feature type="compositionally biased region" description="Pro residues" evidence="1">
    <location>
        <begin position="99"/>
        <end position="108"/>
    </location>
</feature>
<dbReference type="PANTHER" id="PTHR35735">
    <property type="entry name" value="PROTEIN NIM1-INTERACTING 2"/>
    <property type="match status" value="1"/>
</dbReference>
<dbReference type="OrthoDB" id="1098796at2759"/>
<dbReference type="AlphaFoldDB" id="B9T067"/>